<gene>
    <name evidence="2" type="ORF">UFOVP449_260</name>
</gene>
<keyword evidence="1" id="KW-1133">Transmembrane helix</keyword>
<keyword evidence="1" id="KW-0812">Transmembrane</keyword>
<proteinExistence type="predicted"/>
<feature type="transmembrane region" description="Helical" evidence="1">
    <location>
        <begin position="57"/>
        <end position="74"/>
    </location>
</feature>
<evidence type="ECO:0000313" key="2">
    <source>
        <dbReference type="EMBL" id="CAB4143725.1"/>
    </source>
</evidence>
<name>A0A6J5M9Q0_9CAUD</name>
<organism evidence="2">
    <name type="scientific">uncultured Caudovirales phage</name>
    <dbReference type="NCBI Taxonomy" id="2100421"/>
    <lineage>
        <taxon>Viruses</taxon>
        <taxon>Duplodnaviria</taxon>
        <taxon>Heunggongvirae</taxon>
        <taxon>Uroviricota</taxon>
        <taxon>Caudoviricetes</taxon>
        <taxon>Peduoviridae</taxon>
        <taxon>Maltschvirus</taxon>
        <taxon>Maltschvirus maltsch</taxon>
    </lineage>
</organism>
<protein>
    <submittedName>
        <fullName evidence="2">Uncharacterized protein</fullName>
    </submittedName>
</protein>
<accession>A0A6J5M9Q0</accession>
<reference evidence="2" key="1">
    <citation type="submission" date="2020-04" db="EMBL/GenBank/DDBJ databases">
        <authorList>
            <person name="Chiriac C."/>
            <person name="Salcher M."/>
            <person name="Ghai R."/>
            <person name="Kavagutti S V."/>
        </authorList>
    </citation>
    <scope>NUCLEOTIDE SEQUENCE</scope>
</reference>
<keyword evidence="1" id="KW-0472">Membrane</keyword>
<sequence>MDDSDSQKIKRIKRKKAEVGILQRYLSRTRHVLSAVWIRFAFQNNNGFERFILESQCGFLLYFRMFLVILYIAYETIK</sequence>
<dbReference type="EMBL" id="LR796420">
    <property type="protein sequence ID" value="CAB4143725.1"/>
    <property type="molecule type" value="Genomic_DNA"/>
</dbReference>
<evidence type="ECO:0000256" key="1">
    <source>
        <dbReference type="SAM" id="Phobius"/>
    </source>
</evidence>